<dbReference type="CDD" id="cd00082">
    <property type="entry name" value="HisKA"/>
    <property type="match status" value="1"/>
</dbReference>
<dbReference type="PRINTS" id="PR00344">
    <property type="entry name" value="BCTRLSENSOR"/>
</dbReference>
<evidence type="ECO:0000259" key="13">
    <source>
        <dbReference type="PROSITE" id="PS50109"/>
    </source>
</evidence>
<dbReference type="SMART" id="SM00387">
    <property type="entry name" value="HATPase_c"/>
    <property type="match status" value="1"/>
</dbReference>
<protein>
    <recommendedName>
        <fullName evidence="3">histidine kinase</fullName>
        <ecNumber evidence="3">2.7.13.3</ecNumber>
    </recommendedName>
</protein>
<dbReference type="InterPro" id="IPR005467">
    <property type="entry name" value="His_kinase_dom"/>
</dbReference>
<keyword evidence="4" id="KW-1003">Cell membrane</keyword>
<feature type="transmembrane region" description="Helical" evidence="12">
    <location>
        <begin position="42"/>
        <end position="62"/>
    </location>
</feature>
<keyword evidence="11 12" id="KW-0472">Membrane</keyword>
<dbReference type="Proteomes" id="UP000435138">
    <property type="component" value="Unassembled WGS sequence"/>
</dbReference>
<evidence type="ECO:0000256" key="1">
    <source>
        <dbReference type="ARBA" id="ARBA00000085"/>
    </source>
</evidence>
<dbReference type="Gene3D" id="3.30.565.10">
    <property type="entry name" value="Histidine kinase-like ATPase, C-terminal domain"/>
    <property type="match status" value="1"/>
</dbReference>
<evidence type="ECO:0000256" key="10">
    <source>
        <dbReference type="ARBA" id="ARBA00023012"/>
    </source>
</evidence>
<keyword evidence="7" id="KW-0547">Nucleotide-binding</keyword>
<evidence type="ECO:0000256" key="2">
    <source>
        <dbReference type="ARBA" id="ARBA00004236"/>
    </source>
</evidence>
<evidence type="ECO:0000313" key="15">
    <source>
        <dbReference type="Proteomes" id="UP000435138"/>
    </source>
</evidence>
<dbReference type="PANTHER" id="PTHR43711:SF26">
    <property type="entry name" value="SENSOR HISTIDINE KINASE RCSC"/>
    <property type="match status" value="1"/>
</dbReference>
<dbReference type="InterPro" id="IPR003594">
    <property type="entry name" value="HATPase_dom"/>
</dbReference>
<dbReference type="RefSeq" id="WP_324184652.1">
    <property type="nucleotide sequence ID" value="NZ_JAYKOO010000001.1"/>
</dbReference>
<keyword evidence="12" id="KW-0812">Transmembrane</keyword>
<keyword evidence="10" id="KW-0902">Two-component regulatory system</keyword>
<evidence type="ECO:0000256" key="11">
    <source>
        <dbReference type="ARBA" id="ARBA00023136"/>
    </source>
</evidence>
<evidence type="ECO:0000256" key="6">
    <source>
        <dbReference type="ARBA" id="ARBA00022679"/>
    </source>
</evidence>
<feature type="domain" description="Histidine kinase" evidence="13">
    <location>
        <begin position="249"/>
        <end position="469"/>
    </location>
</feature>
<evidence type="ECO:0000256" key="3">
    <source>
        <dbReference type="ARBA" id="ARBA00012438"/>
    </source>
</evidence>
<keyword evidence="15" id="KW-1185">Reference proteome</keyword>
<dbReference type="SUPFAM" id="SSF47384">
    <property type="entry name" value="Homodimeric domain of signal transducing histidine kinase"/>
    <property type="match status" value="1"/>
</dbReference>
<keyword evidence="6" id="KW-0808">Transferase</keyword>
<evidence type="ECO:0000313" key="14">
    <source>
        <dbReference type="EMBL" id="MQY49818.1"/>
    </source>
</evidence>
<dbReference type="Gene3D" id="1.10.287.130">
    <property type="match status" value="1"/>
</dbReference>
<dbReference type="FunFam" id="3.30.565.10:FF:000023">
    <property type="entry name" value="PAS domain-containing sensor histidine kinase"/>
    <property type="match status" value="1"/>
</dbReference>
<sequence>MRVLSNIGLRVVATVDHTAVRWLQHLGEGDVARAGEVVALRCLAFAALPSFIIVPLLLAVVMAPSLALPLGVAIVFSFFLALATAVIALPRSRAERLAAPVADTDQVMFDACPGLVLFADAAGRIQRAGGRERNRMPSMLIEPVGLTLADIVHVSDRIAVGQAFDALRLGAESMVVDARVERPVDPENGRQFMPSRMDMTAVRNEFSDLVAVFVQLRDVSEEMKLREEIRLGAEEVRSAHEAKSRFLAAVSHELRTPLNAILGFSDVLAGEYFGKLANDRQCEYVGLIRQSGAHLLSVVNTMLDMSKIEAGRYELMTEPFMIADAVEACRAMLDLQAREKGVTLTTRIQRGLGEVTADRRALQQVMINLVGNAIKFTEAHGVVSVDAALSDGDLVLTVSDTGIGIAADKLNQIGQPFVQVQDHYTRAYEGTGLGLSLVKGLVALHGGTFAMASHPGVGTVVTIVLPADGSGVLGASEAAEIAFEFPPRLTSAVENQRLLAHDKIGRLETDQLDIQAQDFADERAEAKIA</sequence>
<organism evidence="14 15">
    <name type="scientific">Endobacterium cereale</name>
    <dbReference type="NCBI Taxonomy" id="2663029"/>
    <lineage>
        <taxon>Bacteria</taxon>
        <taxon>Pseudomonadati</taxon>
        <taxon>Pseudomonadota</taxon>
        <taxon>Alphaproteobacteria</taxon>
        <taxon>Hyphomicrobiales</taxon>
        <taxon>Rhizobiaceae</taxon>
        <taxon>Endobacterium</taxon>
    </lineage>
</organism>
<dbReference type="InterPro" id="IPR036097">
    <property type="entry name" value="HisK_dim/P_sf"/>
</dbReference>
<comment type="subcellular location">
    <subcellularLocation>
        <location evidence="2">Cell membrane</location>
    </subcellularLocation>
</comment>
<evidence type="ECO:0000256" key="4">
    <source>
        <dbReference type="ARBA" id="ARBA00022475"/>
    </source>
</evidence>
<keyword evidence="8 14" id="KW-0418">Kinase</keyword>
<keyword evidence="12" id="KW-1133">Transmembrane helix</keyword>
<dbReference type="PANTHER" id="PTHR43711">
    <property type="entry name" value="TWO-COMPONENT HISTIDINE KINASE"/>
    <property type="match status" value="1"/>
</dbReference>
<evidence type="ECO:0000256" key="7">
    <source>
        <dbReference type="ARBA" id="ARBA00022741"/>
    </source>
</evidence>
<dbReference type="InterPro" id="IPR050736">
    <property type="entry name" value="Sensor_HK_Regulatory"/>
</dbReference>
<evidence type="ECO:0000256" key="5">
    <source>
        <dbReference type="ARBA" id="ARBA00022553"/>
    </source>
</evidence>
<dbReference type="AlphaFoldDB" id="A0A6A8AIX1"/>
<dbReference type="InterPro" id="IPR003661">
    <property type="entry name" value="HisK_dim/P_dom"/>
</dbReference>
<dbReference type="GO" id="GO:0005886">
    <property type="term" value="C:plasma membrane"/>
    <property type="evidence" value="ECO:0007669"/>
    <property type="project" value="UniProtKB-SubCell"/>
</dbReference>
<dbReference type="GO" id="GO:0000155">
    <property type="term" value="F:phosphorelay sensor kinase activity"/>
    <property type="evidence" value="ECO:0007669"/>
    <property type="project" value="InterPro"/>
</dbReference>
<dbReference type="InterPro" id="IPR036890">
    <property type="entry name" value="HATPase_C_sf"/>
</dbReference>
<evidence type="ECO:0000256" key="9">
    <source>
        <dbReference type="ARBA" id="ARBA00022840"/>
    </source>
</evidence>
<dbReference type="EC" id="2.7.13.3" evidence="3"/>
<reference evidence="14 15" key="1">
    <citation type="submission" date="2019-11" db="EMBL/GenBank/DDBJ databases">
        <title>Genome analysis of Rhizobacterium cereale a novel genus and species isolated from maize roots in North Spain.</title>
        <authorList>
            <person name="Menendez E."/>
            <person name="Flores-Felix J.D."/>
            <person name="Ramirez-Bahena M.-H."/>
            <person name="Igual J.M."/>
            <person name="Garcia-Fraile P."/>
            <person name="Peix A."/>
            <person name="Velazquez E."/>
        </authorList>
    </citation>
    <scope>NUCLEOTIDE SEQUENCE [LARGE SCALE GENOMIC DNA]</scope>
    <source>
        <strain evidence="14 15">RZME27</strain>
    </source>
</reference>
<dbReference type="PROSITE" id="PS50109">
    <property type="entry name" value="HIS_KIN"/>
    <property type="match status" value="1"/>
</dbReference>
<dbReference type="Pfam" id="PF00512">
    <property type="entry name" value="HisKA"/>
    <property type="match status" value="1"/>
</dbReference>
<dbReference type="GO" id="GO:0005524">
    <property type="term" value="F:ATP binding"/>
    <property type="evidence" value="ECO:0007669"/>
    <property type="project" value="UniProtKB-KW"/>
</dbReference>
<comment type="caution">
    <text evidence="14">The sequence shown here is derived from an EMBL/GenBank/DDBJ whole genome shotgun (WGS) entry which is preliminary data.</text>
</comment>
<accession>A0A6A8AIX1</accession>
<dbReference type="Pfam" id="PF02518">
    <property type="entry name" value="HATPase_c"/>
    <property type="match status" value="1"/>
</dbReference>
<dbReference type="CDD" id="cd16922">
    <property type="entry name" value="HATPase_EvgS-ArcB-TorS-like"/>
    <property type="match status" value="1"/>
</dbReference>
<name>A0A6A8AIX1_9HYPH</name>
<keyword evidence="9" id="KW-0067">ATP-binding</keyword>
<proteinExistence type="predicted"/>
<keyword evidence="5" id="KW-0597">Phosphoprotein</keyword>
<dbReference type="InterPro" id="IPR004358">
    <property type="entry name" value="Sig_transdc_His_kin-like_C"/>
</dbReference>
<dbReference type="SUPFAM" id="SSF55874">
    <property type="entry name" value="ATPase domain of HSP90 chaperone/DNA topoisomerase II/histidine kinase"/>
    <property type="match status" value="1"/>
</dbReference>
<evidence type="ECO:0000256" key="8">
    <source>
        <dbReference type="ARBA" id="ARBA00022777"/>
    </source>
</evidence>
<comment type="catalytic activity">
    <reaction evidence="1">
        <text>ATP + protein L-histidine = ADP + protein N-phospho-L-histidine.</text>
        <dbReference type="EC" id="2.7.13.3"/>
    </reaction>
</comment>
<evidence type="ECO:0000256" key="12">
    <source>
        <dbReference type="SAM" id="Phobius"/>
    </source>
</evidence>
<dbReference type="EMBL" id="WIXI01000051">
    <property type="protein sequence ID" value="MQY49818.1"/>
    <property type="molecule type" value="Genomic_DNA"/>
</dbReference>
<feature type="transmembrane region" description="Helical" evidence="12">
    <location>
        <begin position="68"/>
        <end position="89"/>
    </location>
</feature>
<gene>
    <name evidence="14" type="ORF">GAO09_27705</name>
</gene>
<dbReference type="SMART" id="SM00388">
    <property type="entry name" value="HisKA"/>
    <property type="match status" value="1"/>
</dbReference>